<gene>
    <name evidence="1" type="ORF">GSPATT00019406001</name>
</gene>
<sequence>MSHHHQKYYERPDGYVYSPEELDAHRIPLPFRDRCVNFYVPFFKCQQIKTDNLFKTALAAIDQTLDHWGGECYKEKRDYVNCAKAAYQYSLAIPVQNIYTANPWYASQEAVSSELEKNHFSSPVFTKQNIIIIYMHYSLVEGSQQTDSIHYPSKIHVRYPSQLQMGSPRIILLQNHFPAVKPIIVRKPQQGSNLKQLKNAYYTNRQPVKTLCNEQLEIPKQEKILKEKNKKLQLRKNMTRKLLKITEYLASYRKP</sequence>
<dbReference type="GeneID" id="5038870"/>
<organism evidence="1 2">
    <name type="scientific">Paramecium tetraurelia</name>
    <dbReference type="NCBI Taxonomy" id="5888"/>
    <lineage>
        <taxon>Eukaryota</taxon>
        <taxon>Sar</taxon>
        <taxon>Alveolata</taxon>
        <taxon>Ciliophora</taxon>
        <taxon>Intramacronucleata</taxon>
        <taxon>Oligohymenophorea</taxon>
        <taxon>Peniculida</taxon>
        <taxon>Parameciidae</taxon>
        <taxon>Paramecium</taxon>
    </lineage>
</organism>
<dbReference type="RefSeq" id="XP_001453085.1">
    <property type="nucleotide sequence ID" value="XM_001453048.2"/>
</dbReference>
<evidence type="ECO:0000313" key="2">
    <source>
        <dbReference type="Proteomes" id="UP000000600"/>
    </source>
</evidence>
<proteinExistence type="predicted"/>
<dbReference type="EMBL" id="CT868541">
    <property type="protein sequence ID" value="CAK85688.1"/>
    <property type="molecule type" value="Genomic_DNA"/>
</dbReference>
<keyword evidence="2" id="KW-1185">Reference proteome</keyword>
<reference evidence="1 2" key="1">
    <citation type="journal article" date="2006" name="Nature">
        <title>Global trends of whole-genome duplications revealed by the ciliate Paramecium tetraurelia.</title>
        <authorList>
            <consortium name="Genoscope"/>
            <person name="Aury J.-M."/>
            <person name="Jaillon O."/>
            <person name="Duret L."/>
            <person name="Noel B."/>
            <person name="Jubin C."/>
            <person name="Porcel B.M."/>
            <person name="Segurens B."/>
            <person name="Daubin V."/>
            <person name="Anthouard V."/>
            <person name="Aiach N."/>
            <person name="Arnaiz O."/>
            <person name="Billaut A."/>
            <person name="Beisson J."/>
            <person name="Blanc I."/>
            <person name="Bouhouche K."/>
            <person name="Camara F."/>
            <person name="Duharcourt S."/>
            <person name="Guigo R."/>
            <person name="Gogendeau D."/>
            <person name="Katinka M."/>
            <person name="Keller A.-M."/>
            <person name="Kissmehl R."/>
            <person name="Klotz C."/>
            <person name="Koll F."/>
            <person name="Le Moue A."/>
            <person name="Lepere C."/>
            <person name="Malinsky S."/>
            <person name="Nowacki M."/>
            <person name="Nowak J.K."/>
            <person name="Plattner H."/>
            <person name="Poulain J."/>
            <person name="Ruiz F."/>
            <person name="Serrano V."/>
            <person name="Zagulski M."/>
            <person name="Dessen P."/>
            <person name="Betermier M."/>
            <person name="Weissenbach J."/>
            <person name="Scarpelli C."/>
            <person name="Schachter V."/>
            <person name="Sperling L."/>
            <person name="Meyer E."/>
            <person name="Cohen J."/>
            <person name="Wincker P."/>
        </authorList>
    </citation>
    <scope>NUCLEOTIDE SEQUENCE [LARGE SCALE GENOMIC DNA]</scope>
    <source>
        <strain evidence="1 2">Stock d4-2</strain>
    </source>
</reference>
<evidence type="ECO:0000313" key="1">
    <source>
        <dbReference type="EMBL" id="CAK85688.1"/>
    </source>
</evidence>
<dbReference type="KEGG" id="ptm:GSPATT00019406001"/>
<accession>A0DRM1</accession>
<dbReference type="Proteomes" id="UP000000600">
    <property type="component" value="Unassembled WGS sequence"/>
</dbReference>
<dbReference type="InParanoid" id="A0DRM1"/>
<protein>
    <submittedName>
        <fullName evidence="1">Uncharacterized protein</fullName>
    </submittedName>
</protein>
<name>A0DRM1_PARTE</name>
<dbReference type="HOGENOM" id="CLU_1091777_0_0_1"/>
<dbReference type="AlphaFoldDB" id="A0DRM1"/>